<evidence type="ECO:0000256" key="2">
    <source>
        <dbReference type="ARBA" id="ARBA00023172"/>
    </source>
</evidence>
<evidence type="ECO:0000256" key="1">
    <source>
        <dbReference type="ARBA" id="ARBA00023125"/>
    </source>
</evidence>
<keyword evidence="1" id="KW-0238">DNA-binding</keyword>
<dbReference type="GO" id="GO:0006310">
    <property type="term" value="P:DNA recombination"/>
    <property type="evidence" value="ECO:0007669"/>
    <property type="project" value="UniProtKB-KW"/>
</dbReference>
<feature type="non-terminal residue" evidence="3">
    <location>
        <position position="1"/>
    </location>
</feature>
<proteinExistence type="predicted"/>
<dbReference type="Gene3D" id="1.10.443.10">
    <property type="entry name" value="Intergrase catalytic core"/>
    <property type="match status" value="1"/>
</dbReference>
<evidence type="ECO:0000313" key="3">
    <source>
        <dbReference type="EMBL" id="KAF8415023.1"/>
    </source>
</evidence>
<name>A0AAD4G5E6_BOLED</name>
<dbReference type="GO" id="GO:0003677">
    <property type="term" value="F:DNA binding"/>
    <property type="evidence" value="ECO:0007669"/>
    <property type="project" value="UniProtKB-KW"/>
</dbReference>
<dbReference type="PANTHER" id="PTHR34605:SF4">
    <property type="entry name" value="DNA ADENINE METHYLTRANSFERASE"/>
    <property type="match status" value="1"/>
</dbReference>
<keyword evidence="4" id="KW-1185">Reference proteome</keyword>
<keyword evidence="2" id="KW-0233">DNA recombination</keyword>
<dbReference type="SUPFAM" id="SSF47823">
    <property type="entry name" value="lambda integrase-like, N-terminal domain"/>
    <property type="match status" value="1"/>
</dbReference>
<evidence type="ECO:0000313" key="4">
    <source>
        <dbReference type="Proteomes" id="UP001194468"/>
    </source>
</evidence>
<dbReference type="InterPro" id="IPR013762">
    <property type="entry name" value="Integrase-like_cat_sf"/>
</dbReference>
<dbReference type="InterPro" id="IPR010998">
    <property type="entry name" value="Integrase_recombinase_N"/>
</dbReference>
<dbReference type="GO" id="GO:0015074">
    <property type="term" value="P:DNA integration"/>
    <property type="evidence" value="ECO:0007669"/>
    <property type="project" value="InterPro"/>
</dbReference>
<dbReference type="SUPFAM" id="SSF56349">
    <property type="entry name" value="DNA breaking-rejoining enzymes"/>
    <property type="match status" value="1"/>
</dbReference>
<organism evidence="3 4">
    <name type="scientific">Boletus edulis BED1</name>
    <dbReference type="NCBI Taxonomy" id="1328754"/>
    <lineage>
        <taxon>Eukaryota</taxon>
        <taxon>Fungi</taxon>
        <taxon>Dikarya</taxon>
        <taxon>Basidiomycota</taxon>
        <taxon>Agaricomycotina</taxon>
        <taxon>Agaricomycetes</taxon>
        <taxon>Agaricomycetidae</taxon>
        <taxon>Boletales</taxon>
        <taxon>Boletineae</taxon>
        <taxon>Boletaceae</taxon>
        <taxon>Boletoideae</taxon>
        <taxon>Boletus</taxon>
    </lineage>
</organism>
<dbReference type="Gene3D" id="1.10.150.130">
    <property type="match status" value="1"/>
</dbReference>
<evidence type="ECO:0008006" key="5">
    <source>
        <dbReference type="Google" id="ProtNLM"/>
    </source>
</evidence>
<dbReference type="Proteomes" id="UP001194468">
    <property type="component" value="Unassembled WGS sequence"/>
</dbReference>
<comment type="caution">
    <text evidence="3">The sequence shown here is derived from an EMBL/GenBank/DDBJ whole genome shotgun (WGS) entry which is preliminary data.</text>
</comment>
<reference evidence="3" key="2">
    <citation type="journal article" date="2020" name="Nat. Commun.">
        <title>Large-scale genome sequencing of mycorrhizal fungi provides insights into the early evolution of symbiotic traits.</title>
        <authorList>
            <person name="Miyauchi S."/>
            <person name="Kiss E."/>
            <person name="Kuo A."/>
            <person name="Drula E."/>
            <person name="Kohler A."/>
            <person name="Sanchez-Garcia M."/>
            <person name="Morin E."/>
            <person name="Andreopoulos B."/>
            <person name="Barry K.W."/>
            <person name="Bonito G."/>
            <person name="Buee M."/>
            <person name="Carver A."/>
            <person name="Chen C."/>
            <person name="Cichocki N."/>
            <person name="Clum A."/>
            <person name="Culley D."/>
            <person name="Crous P.W."/>
            <person name="Fauchery L."/>
            <person name="Girlanda M."/>
            <person name="Hayes R.D."/>
            <person name="Keri Z."/>
            <person name="LaButti K."/>
            <person name="Lipzen A."/>
            <person name="Lombard V."/>
            <person name="Magnuson J."/>
            <person name="Maillard F."/>
            <person name="Murat C."/>
            <person name="Nolan M."/>
            <person name="Ohm R.A."/>
            <person name="Pangilinan J."/>
            <person name="Pereira M.F."/>
            <person name="Perotto S."/>
            <person name="Peter M."/>
            <person name="Pfister S."/>
            <person name="Riley R."/>
            <person name="Sitrit Y."/>
            <person name="Stielow J.B."/>
            <person name="Szollosi G."/>
            <person name="Zifcakova L."/>
            <person name="Stursova M."/>
            <person name="Spatafora J.W."/>
            <person name="Tedersoo L."/>
            <person name="Vaario L.M."/>
            <person name="Yamada A."/>
            <person name="Yan M."/>
            <person name="Wang P."/>
            <person name="Xu J."/>
            <person name="Bruns T."/>
            <person name="Baldrian P."/>
            <person name="Vilgalys R."/>
            <person name="Dunand C."/>
            <person name="Henrissat B."/>
            <person name="Grigoriev I.V."/>
            <person name="Hibbett D."/>
            <person name="Nagy L.G."/>
            <person name="Martin F.M."/>
        </authorList>
    </citation>
    <scope>NUCLEOTIDE SEQUENCE</scope>
    <source>
        <strain evidence="3">BED1</strain>
    </source>
</reference>
<dbReference type="AlphaFoldDB" id="A0AAD4G5E6"/>
<protein>
    <recommendedName>
        <fullName evidence="5">Tyr recombinase domain-containing protein</fullName>
    </recommendedName>
</protein>
<dbReference type="InterPro" id="IPR052925">
    <property type="entry name" value="Phage_Integrase-like_Recomb"/>
</dbReference>
<gene>
    <name evidence="3" type="ORF">L210DRAFT_869133</name>
</gene>
<dbReference type="InterPro" id="IPR011010">
    <property type="entry name" value="DNA_brk_join_enz"/>
</dbReference>
<dbReference type="PANTHER" id="PTHR34605">
    <property type="entry name" value="PHAGE_INTEGRASE DOMAIN-CONTAINING PROTEIN"/>
    <property type="match status" value="1"/>
</dbReference>
<sequence length="369" mass="40964">PSPNRPHCLAKDRLRLWIPVSPSARVSPSADIIPETALNRILEVIGASWTDNTKELYGTGLLIFHVHCDIHNIPELERCPISHTTLLAFLSSCAGAYSGSAISNYAVGIRAWHLLHGHPWQIEQQELKLTLQGASRLAPRTSKRPKRPPMTLDDIKAIRAFLNLDDPCDAAIYACMVVVFYSVARLGEFTVTAITKFNPTKHVTRRNVSFLKDQHGLPVIKIALPSTKCAPDGEDVQCAPQKGCVSDPEAALRRHFHINAAPPNAHLFAWKHPKNGLRPLSKTQFISRITPIAKQCGLAELKGHSLRIGGTLFYLLKGIPFDVVKVMGRWAGEAFTLYLRHHALVLAPFLQVNQPLLETFNRIAMPPVR</sequence>
<dbReference type="EMBL" id="WHUW01000381">
    <property type="protein sequence ID" value="KAF8415023.1"/>
    <property type="molecule type" value="Genomic_DNA"/>
</dbReference>
<accession>A0AAD4G5E6</accession>
<reference evidence="3" key="1">
    <citation type="submission" date="2019-10" db="EMBL/GenBank/DDBJ databases">
        <authorList>
            <consortium name="DOE Joint Genome Institute"/>
            <person name="Kuo A."/>
            <person name="Miyauchi S."/>
            <person name="Kiss E."/>
            <person name="Drula E."/>
            <person name="Kohler A."/>
            <person name="Sanchez-Garcia M."/>
            <person name="Andreopoulos B."/>
            <person name="Barry K.W."/>
            <person name="Bonito G."/>
            <person name="Buee M."/>
            <person name="Carver A."/>
            <person name="Chen C."/>
            <person name="Cichocki N."/>
            <person name="Clum A."/>
            <person name="Culley D."/>
            <person name="Crous P.W."/>
            <person name="Fauchery L."/>
            <person name="Girlanda M."/>
            <person name="Hayes R."/>
            <person name="Keri Z."/>
            <person name="LaButti K."/>
            <person name="Lipzen A."/>
            <person name="Lombard V."/>
            <person name="Magnuson J."/>
            <person name="Maillard F."/>
            <person name="Morin E."/>
            <person name="Murat C."/>
            <person name="Nolan M."/>
            <person name="Ohm R."/>
            <person name="Pangilinan J."/>
            <person name="Pereira M."/>
            <person name="Perotto S."/>
            <person name="Peter M."/>
            <person name="Riley R."/>
            <person name="Sitrit Y."/>
            <person name="Stielow B."/>
            <person name="Szollosi G."/>
            <person name="Zifcakova L."/>
            <person name="Stursova M."/>
            <person name="Spatafora J.W."/>
            <person name="Tedersoo L."/>
            <person name="Vaario L.-M."/>
            <person name="Yamada A."/>
            <person name="Yan M."/>
            <person name="Wang P."/>
            <person name="Xu J."/>
            <person name="Bruns T."/>
            <person name="Baldrian P."/>
            <person name="Vilgalys R."/>
            <person name="Henrissat B."/>
            <person name="Grigoriev I.V."/>
            <person name="Hibbett D."/>
            <person name="Nagy L.G."/>
            <person name="Martin F.M."/>
        </authorList>
    </citation>
    <scope>NUCLEOTIDE SEQUENCE</scope>
    <source>
        <strain evidence="3">BED1</strain>
    </source>
</reference>